<evidence type="ECO:0000313" key="4">
    <source>
        <dbReference type="EMBL" id="KAK3701435.1"/>
    </source>
</evidence>
<evidence type="ECO:0000256" key="1">
    <source>
        <dbReference type="SAM" id="MobiDB-lite"/>
    </source>
</evidence>
<protein>
    <recommendedName>
        <fullName evidence="6">DUF3730 domain-containing protein</fullName>
    </recommendedName>
</protein>
<keyword evidence="5" id="KW-1185">Reference proteome</keyword>
<accession>A0AAE1CK28</accession>
<dbReference type="PANTHER" id="PTHR16212">
    <property type="entry name" value="FOCADHESIN FAMILY MEMBER"/>
    <property type="match status" value="1"/>
</dbReference>
<dbReference type="GO" id="GO:0060147">
    <property type="term" value="P:regulation of post-transcriptional gene silencing"/>
    <property type="evidence" value="ECO:0007669"/>
    <property type="project" value="InterPro"/>
</dbReference>
<dbReference type="InterPro" id="IPR021392">
    <property type="entry name" value="Focadhesin_C"/>
</dbReference>
<dbReference type="Pfam" id="PF11229">
    <property type="entry name" value="Focadhesin"/>
    <property type="match status" value="2"/>
</dbReference>
<proteinExistence type="predicted"/>
<dbReference type="InterPro" id="IPR016024">
    <property type="entry name" value="ARM-type_fold"/>
</dbReference>
<reference evidence="4" key="1">
    <citation type="journal article" date="2023" name="G3 (Bethesda)">
        <title>A reference genome for the long-term kleptoplast-retaining sea slug Elysia crispata morphotype clarki.</title>
        <authorList>
            <person name="Eastman K.E."/>
            <person name="Pendleton A.L."/>
            <person name="Shaikh M.A."/>
            <person name="Suttiyut T."/>
            <person name="Ogas R."/>
            <person name="Tomko P."/>
            <person name="Gavelis G."/>
            <person name="Widhalm J.R."/>
            <person name="Wisecaver J.H."/>
        </authorList>
    </citation>
    <scope>NUCLEOTIDE SEQUENCE</scope>
    <source>
        <strain evidence="4">ECLA1</strain>
    </source>
</reference>
<feature type="domain" description="Focadhesin C-terminal" evidence="2">
    <location>
        <begin position="1260"/>
        <end position="1514"/>
    </location>
</feature>
<feature type="region of interest" description="Disordered" evidence="1">
    <location>
        <begin position="723"/>
        <end position="752"/>
    </location>
</feature>
<dbReference type="PANTHER" id="PTHR16212:SF4">
    <property type="entry name" value="FOCADHESIN"/>
    <property type="match status" value="1"/>
</dbReference>
<evidence type="ECO:0000313" key="5">
    <source>
        <dbReference type="Proteomes" id="UP001283361"/>
    </source>
</evidence>
<comment type="caution">
    <text evidence="4">The sequence shown here is derived from an EMBL/GenBank/DDBJ whole genome shotgun (WGS) entry which is preliminary data.</text>
</comment>
<dbReference type="InterPro" id="IPR022542">
    <property type="entry name" value="FOCAD/RST1_DUF3730"/>
</dbReference>
<evidence type="ECO:0000259" key="2">
    <source>
        <dbReference type="Pfam" id="PF11229"/>
    </source>
</evidence>
<dbReference type="EMBL" id="JAWDGP010007893">
    <property type="protein sequence ID" value="KAK3701435.1"/>
    <property type="molecule type" value="Genomic_DNA"/>
</dbReference>
<feature type="domain" description="Focadhesin C-terminal" evidence="2">
    <location>
        <begin position="1562"/>
        <end position="1877"/>
    </location>
</feature>
<name>A0AAE1CK28_9GAST</name>
<dbReference type="SUPFAM" id="SSF48371">
    <property type="entry name" value="ARM repeat"/>
    <property type="match status" value="1"/>
</dbReference>
<evidence type="ECO:0008006" key="6">
    <source>
        <dbReference type="Google" id="ProtNLM"/>
    </source>
</evidence>
<organism evidence="4 5">
    <name type="scientific">Elysia crispata</name>
    <name type="common">lettuce slug</name>
    <dbReference type="NCBI Taxonomy" id="231223"/>
    <lineage>
        <taxon>Eukaryota</taxon>
        <taxon>Metazoa</taxon>
        <taxon>Spiralia</taxon>
        <taxon>Lophotrochozoa</taxon>
        <taxon>Mollusca</taxon>
        <taxon>Gastropoda</taxon>
        <taxon>Heterobranchia</taxon>
        <taxon>Euthyneura</taxon>
        <taxon>Panpulmonata</taxon>
        <taxon>Sacoglossa</taxon>
        <taxon>Placobranchoidea</taxon>
        <taxon>Plakobranchidae</taxon>
        <taxon>Elysia</taxon>
    </lineage>
</organism>
<dbReference type="Pfam" id="PF12530">
    <property type="entry name" value="DUF3730"/>
    <property type="match status" value="1"/>
</dbReference>
<gene>
    <name evidence="4" type="ORF">RRG08_015855</name>
</gene>
<feature type="compositionally biased region" description="Basic and acidic residues" evidence="1">
    <location>
        <begin position="742"/>
        <end position="752"/>
    </location>
</feature>
<feature type="region of interest" description="Disordered" evidence="1">
    <location>
        <begin position="1087"/>
        <end position="1112"/>
    </location>
</feature>
<dbReference type="InterPro" id="IPR045163">
    <property type="entry name" value="Focadhesin/RST1"/>
</dbReference>
<feature type="domain" description="DUF3730" evidence="3">
    <location>
        <begin position="480"/>
        <end position="700"/>
    </location>
</feature>
<evidence type="ECO:0000259" key="3">
    <source>
        <dbReference type="Pfam" id="PF12530"/>
    </source>
</evidence>
<sequence length="1879" mass="204822">MDVSTRPCYGPTIADKCKDKQYYYALRVHVLTSSSKSYDSLADNMMHHSAGGNAGSTQPSQILGVQVLGLELIRPVVAFLLAEPQVSNTYSDARRGFARVLVSQLRPETIGQRAGAVGGEQLFHTRSKEVIALLLQLLPQSQLVSRAQVIFASELLEEIICAIRLHHPGSEPVDTGLSASALGGSTSFPSSNSSWERNGWSRLCAQVFTMGLELLLECVKAGVDFKSLAVELSSLVGTCSHTAMSHCDINLILLGEILDCPLAFGYPEMVSLVEVAVRAIPAGANILCVASLLKPLLQILATPNVITGAIGESRVKMKAGETLSIIQQRLTTIKGQGKQTSDLPDTFLGSIGLKCVLLRDLCWSLMGKSVRKSSSEHTIPSLETCRAESLGDTADSMPSGTPSRDIRAEEVEANLLQWAKNVKVLLEKQGASKTRISSSRLSRLAAALLLLSPSQTLTREASCLVLQIAGLESAKALDFLPVVLYALGKNPSPESRLVLLETLPDLAVHKYCVSPILKILQALGQCPSTRALSVRLMTRLWRQQDRCFPQLLKVLTDSQDGHEARDVLIAKAGAILEICKLKPEKHGAELLAPLSHILEISSGPQGTAVSVMLVDSLYMLCHAEVMDLLSLWNVLGSRLGQENEVRPLVTARVCRLLSLTPELALDTADYQTFSDDAVRMLWQYTQSSSPSVRRSAFQALACFPSDQSRVSYLPHLATADLQGQAEVAEEERNSSTGQAESQQEKTSNETEVKTTIDQIFPEVPASCYITLLESEICEDEETLKGFQAFLQAMVNNEVTNLPRGVYFASSRKQTTHPTGASVEKIPAFLQQQYDRCKQSGLRAALAAGLLFCYDPPVETSRDGRQFLVRHSKMFMQMFTNLLREVQIQSSDWHLCSQLPDAWSKFMQRLFAAVLAGRRAQLDAQGKQGNLSEVELAEELSLAWMWSREAILDTIKAASIGGPDAQGNSVLSLAGLALCVHNFVADLDPASLEAGEGMSQFMSHDRWMTVACDTVMSLINVEHKPVAGLFGLCRQVSTLDRVPASPACNAMARGAVSLLVPVLMVNPSGRGSTLQQLLADFSSPGSISRANAGSEEATEVSHGPQKAGKRISTDSGPDMALWNGLALGLLLNRLFEEHFSQSTGSKGMLAVWKALSALEKECLSPTALSSSDSVVWNRAGCVLGLTSALCGLCNDGRTEFRVHAVSMLEKLENALLKTPDESKVYEVLWYCVAKVSATAQASNANVQDLISLVWSRLLDTHEQQSQKVGISISLGLVSSTMKKLGNRQVEHTMESIAELWLKNVSEEGKSTEYKLSSLCGLVAMLGSEQTYLKVSEVIKVISNVLTTSNDQDLQHLGAKMLGYLHLALCSDLRSKSTVPQTYGYLPDTSLLRASVDFLLEAGQIGAENVPHNKISAVLKSLMCVGRCLPPLDWASLLLPLMRVNNSETVKTLCLQVAASQMCESPSASTFMTSWLTPPLFNSLSMSSRAALHRCLPQVIRTVSPGILKLYLERSCSPAFTDLTFRLTQAKTPCYGDGRSPQESSTVASSSYFDPQVKTIEYEATLHNVVMSILYGLRDALAIDDPPASVTLHLYEALGSFYQLLPLGDAEHLRGHHVVVLQAMGECLALVPDDILDSILISDFTDATTQLKGSFIRCYLVACGRQPISLLNLMIDGAFNVPGWEQAIAIKFQATCLACMHQGENEDQASCQQWLTELLGHTSSIASGAWPLAESAPAKTEVIQHLISVVACAFLTFTSCDYDDLAICGLDFKLFMKPNRKQTVTDAYLKDNINQEERNYVFCQFDKRLEKISNYLPLSVLALASKVSEPGLSKVIDWLITLTSSDPMGNQEKNILHDALISLRHTQQFRQASVWTKAVRF</sequence>
<dbReference type="Proteomes" id="UP001283361">
    <property type="component" value="Unassembled WGS sequence"/>
</dbReference>